<dbReference type="PANTHER" id="PTHR33048">
    <property type="entry name" value="PTH11-LIKE INTEGRAL MEMBRANE PROTEIN (AFU_ORTHOLOGUE AFUA_5G11245)"/>
    <property type="match status" value="1"/>
</dbReference>
<dbReference type="InterPro" id="IPR052337">
    <property type="entry name" value="SAT4-like"/>
</dbReference>
<evidence type="ECO:0000259" key="7">
    <source>
        <dbReference type="Pfam" id="PF20684"/>
    </source>
</evidence>
<gene>
    <name evidence="8" type="ORF">QBC37DRAFT_288615</name>
</gene>
<evidence type="ECO:0000256" key="1">
    <source>
        <dbReference type="ARBA" id="ARBA00004141"/>
    </source>
</evidence>
<evidence type="ECO:0000256" key="5">
    <source>
        <dbReference type="ARBA" id="ARBA00038359"/>
    </source>
</evidence>
<organism evidence="8 9">
    <name type="scientific">Rhypophila decipiens</name>
    <dbReference type="NCBI Taxonomy" id="261697"/>
    <lineage>
        <taxon>Eukaryota</taxon>
        <taxon>Fungi</taxon>
        <taxon>Dikarya</taxon>
        <taxon>Ascomycota</taxon>
        <taxon>Pezizomycotina</taxon>
        <taxon>Sordariomycetes</taxon>
        <taxon>Sordariomycetidae</taxon>
        <taxon>Sordariales</taxon>
        <taxon>Naviculisporaceae</taxon>
        <taxon>Rhypophila</taxon>
    </lineage>
</organism>
<evidence type="ECO:0000313" key="9">
    <source>
        <dbReference type="Proteomes" id="UP001301769"/>
    </source>
</evidence>
<dbReference type="AlphaFoldDB" id="A0AAN6Y3U3"/>
<dbReference type="EMBL" id="MU858133">
    <property type="protein sequence ID" value="KAK4212163.1"/>
    <property type="molecule type" value="Genomic_DNA"/>
</dbReference>
<keyword evidence="3 6" id="KW-1133">Transmembrane helix</keyword>
<keyword evidence="9" id="KW-1185">Reference proteome</keyword>
<accession>A0AAN6Y3U3</accession>
<proteinExistence type="inferred from homology"/>
<keyword evidence="2 6" id="KW-0812">Transmembrane</keyword>
<evidence type="ECO:0000256" key="4">
    <source>
        <dbReference type="ARBA" id="ARBA00023136"/>
    </source>
</evidence>
<feature type="transmembrane region" description="Helical" evidence="6">
    <location>
        <begin position="240"/>
        <end position="264"/>
    </location>
</feature>
<feature type="transmembrane region" description="Helical" evidence="6">
    <location>
        <begin position="76"/>
        <end position="97"/>
    </location>
</feature>
<evidence type="ECO:0000313" key="8">
    <source>
        <dbReference type="EMBL" id="KAK4212163.1"/>
    </source>
</evidence>
<name>A0AAN6Y3U3_9PEZI</name>
<comment type="caution">
    <text evidence="8">The sequence shown here is derived from an EMBL/GenBank/DDBJ whole genome shotgun (WGS) entry which is preliminary data.</text>
</comment>
<feature type="transmembrane region" description="Helical" evidence="6">
    <location>
        <begin position="117"/>
        <end position="135"/>
    </location>
</feature>
<keyword evidence="4 6" id="KW-0472">Membrane</keyword>
<dbReference type="InterPro" id="IPR049326">
    <property type="entry name" value="Rhodopsin_dom_fungi"/>
</dbReference>
<dbReference type="Pfam" id="PF20684">
    <property type="entry name" value="Fung_rhodopsin"/>
    <property type="match status" value="1"/>
</dbReference>
<comment type="subcellular location">
    <subcellularLocation>
        <location evidence="1">Membrane</location>
        <topology evidence="1">Multi-pass membrane protein</topology>
    </subcellularLocation>
</comment>
<comment type="similarity">
    <text evidence="5">Belongs to the SAT4 family.</text>
</comment>
<evidence type="ECO:0000256" key="3">
    <source>
        <dbReference type="ARBA" id="ARBA00022989"/>
    </source>
</evidence>
<protein>
    <recommendedName>
        <fullName evidence="7">Rhodopsin domain-containing protein</fullName>
    </recommendedName>
</protein>
<reference evidence="8" key="1">
    <citation type="journal article" date="2023" name="Mol. Phylogenet. Evol.">
        <title>Genome-scale phylogeny and comparative genomics of the fungal order Sordariales.</title>
        <authorList>
            <person name="Hensen N."/>
            <person name="Bonometti L."/>
            <person name="Westerberg I."/>
            <person name="Brannstrom I.O."/>
            <person name="Guillou S."/>
            <person name="Cros-Aarteil S."/>
            <person name="Calhoun S."/>
            <person name="Haridas S."/>
            <person name="Kuo A."/>
            <person name="Mondo S."/>
            <person name="Pangilinan J."/>
            <person name="Riley R."/>
            <person name="LaButti K."/>
            <person name="Andreopoulos B."/>
            <person name="Lipzen A."/>
            <person name="Chen C."/>
            <person name="Yan M."/>
            <person name="Daum C."/>
            <person name="Ng V."/>
            <person name="Clum A."/>
            <person name="Steindorff A."/>
            <person name="Ohm R.A."/>
            <person name="Martin F."/>
            <person name="Silar P."/>
            <person name="Natvig D.O."/>
            <person name="Lalanne C."/>
            <person name="Gautier V."/>
            <person name="Ament-Velasquez S.L."/>
            <person name="Kruys A."/>
            <person name="Hutchinson M.I."/>
            <person name="Powell A.J."/>
            <person name="Barry K."/>
            <person name="Miller A.N."/>
            <person name="Grigoriev I.V."/>
            <person name="Debuchy R."/>
            <person name="Gladieux P."/>
            <person name="Hiltunen Thoren M."/>
            <person name="Johannesson H."/>
        </authorList>
    </citation>
    <scope>NUCLEOTIDE SEQUENCE</scope>
    <source>
        <strain evidence="8">PSN293</strain>
    </source>
</reference>
<dbReference type="GO" id="GO:0016020">
    <property type="term" value="C:membrane"/>
    <property type="evidence" value="ECO:0007669"/>
    <property type="project" value="UniProtKB-SubCell"/>
</dbReference>
<feature type="domain" description="Rhodopsin" evidence="7">
    <location>
        <begin position="60"/>
        <end position="301"/>
    </location>
</feature>
<dbReference type="PANTHER" id="PTHR33048:SF47">
    <property type="entry name" value="INTEGRAL MEMBRANE PROTEIN-RELATED"/>
    <property type="match status" value="1"/>
</dbReference>
<reference evidence="8" key="2">
    <citation type="submission" date="2023-05" db="EMBL/GenBank/DDBJ databases">
        <authorList>
            <consortium name="Lawrence Berkeley National Laboratory"/>
            <person name="Steindorff A."/>
            <person name="Hensen N."/>
            <person name="Bonometti L."/>
            <person name="Westerberg I."/>
            <person name="Brannstrom I.O."/>
            <person name="Guillou S."/>
            <person name="Cros-Aarteil S."/>
            <person name="Calhoun S."/>
            <person name="Haridas S."/>
            <person name="Kuo A."/>
            <person name="Mondo S."/>
            <person name="Pangilinan J."/>
            <person name="Riley R."/>
            <person name="Labutti K."/>
            <person name="Andreopoulos B."/>
            <person name="Lipzen A."/>
            <person name="Chen C."/>
            <person name="Yanf M."/>
            <person name="Daum C."/>
            <person name="Ng V."/>
            <person name="Clum A."/>
            <person name="Ohm R."/>
            <person name="Martin F."/>
            <person name="Silar P."/>
            <person name="Natvig D."/>
            <person name="Lalanne C."/>
            <person name="Gautier V."/>
            <person name="Ament-Velasquez S.L."/>
            <person name="Kruys A."/>
            <person name="Hutchinson M.I."/>
            <person name="Powell A.J."/>
            <person name="Barry K."/>
            <person name="Miller A.N."/>
            <person name="Grigoriev I.V."/>
            <person name="Debuchy R."/>
            <person name="Gladieux P."/>
            <person name="Thoren M.H."/>
            <person name="Johannesson H."/>
        </authorList>
    </citation>
    <scope>NUCLEOTIDE SEQUENCE</scope>
    <source>
        <strain evidence="8">PSN293</strain>
    </source>
</reference>
<dbReference type="Proteomes" id="UP001301769">
    <property type="component" value="Unassembled WGS sequence"/>
</dbReference>
<evidence type="ECO:0000256" key="2">
    <source>
        <dbReference type="ARBA" id="ARBA00022692"/>
    </source>
</evidence>
<feature type="transmembrane region" description="Helical" evidence="6">
    <location>
        <begin position="209"/>
        <end position="228"/>
    </location>
</feature>
<feature type="transmembrane region" description="Helical" evidence="6">
    <location>
        <begin position="42"/>
        <end position="64"/>
    </location>
</feature>
<evidence type="ECO:0000256" key="6">
    <source>
        <dbReference type="SAM" id="Phobius"/>
    </source>
</evidence>
<sequence>MSLSQISSLPPTQQEAILNGPALGPPPGVLPNLIDPPNRNQFASAVTIICLVTATFSVLLRVILQVFVMKKVRITDALLLIGYANFLAFVYCVYRIIHGTGFFVHQWNVRVKDIAEFGYVIHMGSNLYGGVMLSIKSAVLLEWMHIFVPRGWRNGFFWCCVAILTVNVIFYIAGIVIESLSCIPYAAIWDKTIPGAKCLNRKALDLTSSILNLIIDLAILILPHRVIWQLHLSVTKKFGISVLFIIGIFACGAAAVRIAVTWTYCQSDDITYTVSAVSLWGLAEVTAVFLVLCIPHWPKVMKEIGVTSWLTSSVKSLIGITSSDKSATVAVDNAWSANGPAVAVSKVTAGGGTNMEMTAFDSRRDLNDSNVELQGSNGGIVQTIELSTKSSTENSVTPWDVEDSFYRQHPWAERKSNVPM</sequence>
<feature type="transmembrane region" description="Helical" evidence="6">
    <location>
        <begin position="156"/>
        <end position="177"/>
    </location>
</feature>
<feature type="transmembrane region" description="Helical" evidence="6">
    <location>
        <begin position="270"/>
        <end position="294"/>
    </location>
</feature>